<dbReference type="Proteomes" id="UP000054805">
    <property type="component" value="Unassembled WGS sequence"/>
</dbReference>
<gene>
    <name evidence="2" type="ORF">T4B_5488</name>
</gene>
<dbReference type="EMBL" id="JYDS01000843">
    <property type="protein sequence ID" value="KRZ00406.1"/>
    <property type="molecule type" value="Genomic_DNA"/>
</dbReference>
<feature type="compositionally biased region" description="Basic residues" evidence="1">
    <location>
        <begin position="65"/>
        <end position="82"/>
    </location>
</feature>
<evidence type="ECO:0000256" key="1">
    <source>
        <dbReference type="SAM" id="MobiDB-lite"/>
    </source>
</evidence>
<name>A0A0V1GQ20_TRIPS</name>
<protein>
    <submittedName>
        <fullName evidence="2">Uncharacterized protein</fullName>
    </submittedName>
</protein>
<accession>A0A0V1GQ20</accession>
<evidence type="ECO:0000313" key="3">
    <source>
        <dbReference type="Proteomes" id="UP000054805"/>
    </source>
</evidence>
<sequence length="124" mass="13918">MAATAKALSRKLTVQAEPSLNGIERALAERCNRRLVEEPEALCAIKGVSLCTFEAERQTVVLRGRRTTQHQTSCRRPRLGRVRPRDEQRSDPELFEAPQRKSAGQSQVIGSRASDVRTTRLHVL</sequence>
<organism evidence="2 3">
    <name type="scientific">Trichinella pseudospiralis</name>
    <name type="common">Parasitic roundworm</name>
    <dbReference type="NCBI Taxonomy" id="6337"/>
    <lineage>
        <taxon>Eukaryota</taxon>
        <taxon>Metazoa</taxon>
        <taxon>Ecdysozoa</taxon>
        <taxon>Nematoda</taxon>
        <taxon>Enoplea</taxon>
        <taxon>Dorylaimia</taxon>
        <taxon>Trichinellida</taxon>
        <taxon>Trichinellidae</taxon>
        <taxon>Trichinella</taxon>
    </lineage>
</organism>
<dbReference type="AlphaFoldDB" id="A0A0V1GQ20"/>
<comment type="caution">
    <text evidence="2">The sequence shown here is derived from an EMBL/GenBank/DDBJ whole genome shotgun (WGS) entry which is preliminary data.</text>
</comment>
<keyword evidence="3" id="KW-1185">Reference proteome</keyword>
<proteinExistence type="predicted"/>
<evidence type="ECO:0000313" key="2">
    <source>
        <dbReference type="EMBL" id="KRZ00406.1"/>
    </source>
</evidence>
<feature type="region of interest" description="Disordered" evidence="1">
    <location>
        <begin position="65"/>
        <end position="113"/>
    </location>
</feature>
<reference evidence="2 3" key="1">
    <citation type="submission" date="2015-01" db="EMBL/GenBank/DDBJ databases">
        <title>Evolution of Trichinella species and genotypes.</title>
        <authorList>
            <person name="Korhonen P.K."/>
            <person name="Edoardo P."/>
            <person name="Giuseppe L.R."/>
            <person name="Gasser R.B."/>
        </authorList>
    </citation>
    <scope>NUCLEOTIDE SEQUENCE [LARGE SCALE GENOMIC DNA]</scope>
    <source>
        <strain evidence="2">ISS588</strain>
    </source>
</reference>
<feature type="compositionally biased region" description="Basic and acidic residues" evidence="1">
    <location>
        <begin position="83"/>
        <end position="92"/>
    </location>
</feature>